<evidence type="ECO:0000256" key="11">
    <source>
        <dbReference type="PROSITE-ProRule" id="PRU01360"/>
    </source>
</evidence>
<keyword evidence="4 11" id="KW-1134">Transmembrane beta strand</keyword>
<keyword evidence="10 11" id="KW-0998">Cell outer membrane</keyword>
<comment type="subcellular location">
    <subcellularLocation>
        <location evidence="1 11">Cell outer membrane</location>
        <topology evidence="1 11">Multi-pass membrane protein</topology>
    </subcellularLocation>
</comment>
<name>A0A1Y5E8C8_COLPS</name>
<dbReference type="Proteomes" id="UP000243053">
    <property type="component" value="Unassembled WGS sequence"/>
</dbReference>
<evidence type="ECO:0000256" key="1">
    <source>
        <dbReference type="ARBA" id="ARBA00004571"/>
    </source>
</evidence>
<dbReference type="InterPro" id="IPR036942">
    <property type="entry name" value="Beta-barrel_TonB_sf"/>
</dbReference>
<evidence type="ECO:0000259" key="13">
    <source>
        <dbReference type="Pfam" id="PF00593"/>
    </source>
</evidence>
<accession>A0A1Y5E8C8</accession>
<evidence type="ECO:0000256" key="5">
    <source>
        <dbReference type="ARBA" id="ARBA00022692"/>
    </source>
</evidence>
<keyword evidence="8 11" id="KW-0472">Membrane</keyword>
<protein>
    <submittedName>
        <fullName evidence="14">TonB-dependent receptor</fullName>
    </submittedName>
</protein>
<dbReference type="GO" id="GO:0009279">
    <property type="term" value="C:cell outer membrane"/>
    <property type="evidence" value="ECO:0007669"/>
    <property type="project" value="UniProtKB-SubCell"/>
</dbReference>
<feature type="signal peptide" evidence="12">
    <location>
        <begin position="1"/>
        <end position="28"/>
    </location>
</feature>
<dbReference type="Gene3D" id="2.40.170.20">
    <property type="entry name" value="TonB-dependent receptor, beta-barrel domain"/>
    <property type="match status" value="1"/>
</dbReference>
<evidence type="ECO:0000256" key="10">
    <source>
        <dbReference type="ARBA" id="ARBA00023237"/>
    </source>
</evidence>
<evidence type="ECO:0000256" key="9">
    <source>
        <dbReference type="ARBA" id="ARBA00023170"/>
    </source>
</evidence>
<dbReference type="EMBL" id="MAAF01000075">
    <property type="protein sequence ID" value="OUR78983.1"/>
    <property type="molecule type" value="Genomic_DNA"/>
</dbReference>
<comment type="similarity">
    <text evidence="2">Belongs to the TonB-dependent receptor family. Hemoglobin/haptoglobin binding protein subfamily.</text>
</comment>
<dbReference type="InterPro" id="IPR000531">
    <property type="entry name" value="Beta-barrel_TonB"/>
</dbReference>
<feature type="chain" id="PRO_5013391468" evidence="12">
    <location>
        <begin position="29"/>
        <end position="707"/>
    </location>
</feature>
<keyword evidence="9 14" id="KW-0675">Receptor</keyword>
<dbReference type="GO" id="GO:0044718">
    <property type="term" value="P:siderophore transmembrane transport"/>
    <property type="evidence" value="ECO:0007669"/>
    <property type="project" value="TreeGrafter"/>
</dbReference>
<evidence type="ECO:0000256" key="3">
    <source>
        <dbReference type="ARBA" id="ARBA00022448"/>
    </source>
</evidence>
<evidence type="ECO:0000313" key="14">
    <source>
        <dbReference type="EMBL" id="OUR78983.1"/>
    </source>
</evidence>
<keyword evidence="6 12" id="KW-0732">Signal</keyword>
<dbReference type="PANTHER" id="PTHR30069:SF29">
    <property type="entry name" value="HEMOGLOBIN AND HEMOGLOBIN-HAPTOGLOBIN-BINDING PROTEIN 1-RELATED"/>
    <property type="match status" value="1"/>
</dbReference>
<sequence length="707" mass="79554">MKTIPTTCMASSLLMLIAALPVTAMAMAASGENVEKNSKQSSQKNSIEAINKKATEQGIEVIEVTSRRNQANSEMTEQTEQLMSVAGIGNDPLSAVYSLPGIIYAGGDTGSPAVRGSSPEDNAFYIDDMPAGYIFHLFGDSIFNENLIQDFTLHPAAFGSEYGNATGGVFDVQLRDPRQQDITTTVDLSMLKSGVMVEGETFDDQAFYLSYRRSQIHLFLPEGEEDEGYTVFKAPISEDYQGKYQWLIGDAHKLTLSASGASDTGGINISEKSEEGRIDPDSIGDFNILTKFDSQSLSWQYYGDEEKIMQLVAGHTVNKTDQIFGKGQFIKVDEESYNVRFSSQITWLNNHKLGFGFDYSKSDVDYSFDMIPYYCTENDADCNENKGDRIQDVATLTDEDIAVYVHDIWQLSDTWQLTIGLRAERNDYTNQNFVHPRLALDWFATDDLTFKAKAGTYSRFPDVDTALNKLGNPKIKSPQATHYSLGVDYDLNGIWFTSLDIYHKELTKLPRSVDENTAAEDVDLHYTSDTSGDAQGVEWLVRHERHNGWFGWASLSWSQSQRTDDLTKVTADYYLDTPMVANVVVNYELNERWDFGLRFTLRSGAKYTPIVGLRENPDYDDHFLPAYGELNAKTLPVYHRLDLEANYKTSYWGYNAQWTWAIINAMAQKNVSGYYYEPGDNDSLTEYNVSGEEDIGVFPYIGLKMTF</sequence>
<evidence type="ECO:0000256" key="2">
    <source>
        <dbReference type="ARBA" id="ARBA00008143"/>
    </source>
</evidence>
<evidence type="ECO:0000256" key="8">
    <source>
        <dbReference type="ARBA" id="ARBA00023136"/>
    </source>
</evidence>
<feature type="domain" description="TonB-dependent receptor-like beta-barrel" evidence="13">
    <location>
        <begin position="248"/>
        <end position="658"/>
    </location>
</feature>
<reference evidence="15" key="1">
    <citation type="journal article" date="2017" name="Proc. Natl. Acad. Sci. U.S.A.">
        <title>Simulation of Deepwater Horizon oil plume reveals substrate specialization within a complex community of hydrocarbon degraders.</title>
        <authorList>
            <person name="Hu P."/>
            <person name="Dubinsky E.A."/>
            <person name="Probst A.J."/>
            <person name="Wang J."/>
            <person name="Sieber C.M.K."/>
            <person name="Tom L.M."/>
            <person name="Gardinali P."/>
            <person name="Banfield J.F."/>
            <person name="Atlas R.M."/>
            <person name="Andersen G.L."/>
        </authorList>
    </citation>
    <scope>NUCLEOTIDE SEQUENCE [LARGE SCALE GENOMIC DNA]</scope>
</reference>
<dbReference type="PROSITE" id="PS52016">
    <property type="entry name" value="TONB_DEPENDENT_REC_3"/>
    <property type="match status" value="1"/>
</dbReference>
<gene>
    <name evidence="14" type="ORF">A9Q75_12540</name>
</gene>
<evidence type="ECO:0000313" key="15">
    <source>
        <dbReference type="Proteomes" id="UP000243053"/>
    </source>
</evidence>
<evidence type="ECO:0000256" key="4">
    <source>
        <dbReference type="ARBA" id="ARBA00022452"/>
    </source>
</evidence>
<evidence type="ECO:0000256" key="12">
    <source>
        <dbReference type="SAM" id="SignalP"/>
    </source>
</evidence>
<organism evidence="14 15">
    <name type="scientific">Colwellia psychrerythraea</name>
    <name type="common">Vibrio psychroerythus</name>
    <dbReference type="NCBI Taxonomy" id="28229"/>
    <lineage>
        <taxon>Bacteria</taxon>
        <taxon>Pseudomonadati</taxon>
        <taxon>Pseudomonadota</taxon>
        <taxon>Gammaproteobacteria</taxon>
        <taxon>Alteromonadales</taxon>
        <taxon>Colwelliaceae</taxon>
        <taxon>Colwellia</taxon>
    </lineage>
</organism>
<comment type="caution">
    <text evidence="14">The sequence shown here is derived from an EMBL/GenBank/DDBJ whole genome shotgun (WGS) entry which is preliminary data.</text>
</comment>
<dbReference type="InterPro" id="IPR039426">
    <property type="entry name" value="TonB-dep_rcpt-like"/>
</dbReference>
<dbReference type="PANTHER" id="PTHR30069">
    <property type="entry name" value="TONB-DEPENDENT OUTER MEMBRANE RECEPTOR"/>
    <property type="match status" value="1"/>
</dbReference>
<keyword evidence="5 11" id="KW-0812">Transmembrane</keyword>
<dbReference type="GO" id="GO:0004553">
    <property type="term" value="F:hydrolase activity, hydrolyzing O-glycosyl compounds"/>
    <property type="evidence" value="ECO:0007669"/>
    <property type="project" value="InterPro"/>
</dbReference>
<keyword evidence="3 11" id="KW-0813">Transport</keyword>
<dbReference type="AlphaFoldDB" id="A0A1Y5E8C8"/>
<dbReference type="SUPFAM" id="SSF56935">
    <property type="entry name" value="Porins"/>
    <property type="match status" value="1"/>
</dbReference>
<evidence type="ECO:0000256" key="6">
    <source>
        <dbReference type="ARBA" id="ARBA00022729"/>
    </source>
</evidence>
<evidence type="ECO:0000256" key="7">
    <source>
        <dbReference type="ARBA" id="ARBA00023077"/>
    </source>
</evidence>
<dbReference type="Pfam" id="PF00593">
    <property type="entry name" value="TonB_dep_Rec_b-barrel"/>
    <property type="match status" value="1"/>
</dbReference>
<keyword evidence="7" id="KW-0798">TonB box</keyword>
<dbReference type="GO" id="GO:0015344">
    <property type="term" value="F:siderophore uptake transmembrane transporter activity"/>
    <property type="evidence" value="ECO:0007669"/>
    <property type="project" value="TreeGrafter"/>
</dbReference>
<proteinExistence type="inferred from homology"/>